<protein>
    <submittedName>
        <fullName evidence="1">Uncharacterized protein</fullName>
    </submittedName>
</protein>
<gene>
    <name evidence="1" type="ORF">CYMTET_34277</name>
</gene>
<dbReference type="AlphaFoldDB" id="A0AAE0KQ44"/>
<sequence>MQNLVKNYYSDKDCSDAPLRSEDIPSQYNPWTFGECVYYEDSDMSQLAYCTNGTLEVGIAYYSGTGCAGTAYPNEDWRCSPECADKPDDGCEDVMHAKHTCNADKTSVVKSWYNDSICSASPVEIENVYMPIGTCLPNNDAANYYMINCNDDLSMVVAYYSDAACSDSAKITEYADVCNADCR</sequence>
<dbReference type="EMBL" id="LGRX02021513">
    <property type="protein sequence ID" value="KAK3256592.1"/>
    <property type="molecule type" value="Genomic_DNA"/>
</dbReference>
<organism evidence="1 2">
    <name type="scientific">Cymbomonas tetramitiformis</name>
    <dbReference type="NCBI Taxonomy" id="36881"/>
    <lineage>
        <taxon>Eukaryota</taxon>
        <taxon>Viridiplantae</taxon>
        <taxon>Chlorophyta</taxon>
        <taxon>Pyramimonadophyceae</taxon>
        <taxon>Pyramimonadales</taxon>
        <taxon>Pyramimonadaceae</taxon>
        <taxon>Cymbomonas</taxon>
    </lineage>
</organism>
<reference evidence="1 2" key="1">
    <citation type="journal article" date="2015" name="Genome Biol. Evol.">
        <title>Comparative Genomics of a Bacterivorous Green Alga Reveals Evolutionary Causalities and Consequences of Phago-Mixotrophic Mode of Nutrition.</title>
        <authorList>
            <person name="Burns J.A."/>
            <person name="Paasch A."/>
            <person name="Narechania A."/>
            <person name="Kim E."/>
        </authorList>
    </citation>
    <scope>NUCLEOTIDE SEQUENCE [LARGE SCALE GENOMIC DNA]</scope>
    <source>
        <strain evidence="1 2">PLY_AMNH</strain>
    </source>
</reference>
<proteinExistence type="predicted"/>
<evidence type="ECO:0000313" key="1">
    <source>
        <dbReference type="EMBL" id="KAK3256592.1"/>
    </source>
</evidence>
<name>A0AAE0KQ44_9CHLO</name>
<keyword evidence="2" id="KW-1185">Reference proteome</keyword>
<feature type="non-terminal residue" evidence="1">
    <location>
        <position position="183"/>
    </location>
</feature>
<accession>A0AAE0KQ44</accession>
<evidence type="ECO:0000313" key="2">
    <source>
        <dbReference type="Proteomes" id="UP001190700"/>
    </source>
</evidence>
<dbReference type="Proteomes" id="UP001190700">
    <property type="component" value="Unassembled WGS sequence"/>
</dbReference>
<comment type="caution">
    <text evidence="1">The sequence shown here is derived from an EMBL/GenBank/DDBJ whole genome shotgun (WGS) entry which is preliminary data.</text>
</comment>